<dbReference type="STRING" id="44251.PDUR_01210"/>
<evidence type="ECO:0000259" key="5">
    <source>
        <dbReference type="PROSITE" id="PS51918"/>
    </source>
</evidence>
<dbReference type="InterPro" id="IPR007197">
    <property type="entry name" value="rSAM"/>
</dbReference>
<gene>
    <name evidence="6" type="ORF">PDUR_01210</name>
</gene>
<dbReference type="OrthoDB" id="5391057at2"/>
<name>A0A089HI53_PAEDU</name>
<dbReference type="InterPro" id="IPR058240">
    <property type="entry name" value="rSAM_sf"/>
</dbReference>
<keyword evidence="4" id="KW-0411">Iron-sulfur</keyword>
<evidence type="ECO:0000256" key="2">
    <source>
        <dbReference type="ARBA" id="ARBA00022723"/>
    </source>
</evidence>
<dbReference type="GO" id="GO:0003824">
    <property type="term" value="F:catalytic activity"/>
    <property type="evidence" value="ECO:0007669"/>
    <property type="project" value="InterPro"/>
</dbReference>
<keyword evidence="7" id="KW-1185">Reference proteome</keyword>
<accession>A0A089HI53</accession>
<evidence type="ECO:0000256" key="3">
    <source>
        <dbReference type="ARBA" id="ARBA00023004"/>
    </source>
</evidence>
<evidence type="ECO:0000256" key="4">
    <source>
        <dbReference type="ARBA" id="ARBA00023014"/>
    </source>
</evidence>
<dbReference type="InterPro" id="IPR013785">
    <property type="entry name" value="Aldolase_TIM"/>
</dbReference>
<evidence type="ECO:0000313" key="6">
    <source>
        <dbReference type="EMBL" id="AIQ10792.1"/>
    </source>
</evidence>
<keyword evidence="1" id="KW-0949">S-adenosyl-L-methionine</keyword>
<dbReference type="Proteomes" id="UP000029409">
    <property type="component" value="Chromosome"/>
</dbReference>
<dbReference type="GO" id="GO:0046872">
    <property type="term" value="F:metal ion binding"/>
    <property type="evidence" value="ECO:0007669"/>
    <property type="project" value="UniProtKB-KW"/>
</dbReference>
<dbReference type="GO" id="GO:0051536">
    <property type="term" value="F:iron-sulfur cluster binding"/>
    <property type="evidence" value="ECO:0007669"/>
    <property type="project" value="UniProtKB-KW"/>
</dbReference>
<organism evidence="6 7">
    <name type="scientific">Paenibacillus durus</name>
    <name type="common">Paenibacillus azotofixans</name>
    <dbReference type="NCBI Taxonomy" id="44251"/>
    <lineage>
        <taxon>Bacteria</taxon>
        <taxon>Bacillati</taxon>
        <taxon>Bacillota</taxon>
        <taxon>Bacilli</taxon>
        <taxon>Bacillales</taxon>
        <taxon>Paenibacillaceae</taxon>
        <taxon>Paenibacillus</taxon>
    </lineage>
</organism>
<dbReference type="SFLD" id="SFLDS00029">
    <property type="entry name" value="Radical_SAM"/>
    <property type="match status" value="1"/>
</dbReference>
<keyword evidence="2" id="KW-0479">Metal-binding</keyword>
<dbReference type="EMBL" id="CP009288">
    <property type="protein sequence ID" value="AIQ10792.1"/>
    <property type="molecule type" value="Genomic_DNA"/>
</dbReference>
<protein>
    <submittedName>
        <fullName evidence="6">Nitrogen fixation protein NifB</fullName>
    </submittedName>
</protein>
<dbReference type="Gene3D" id="3.20.20.70">
    <property type="entry name" value="Aldolase class I"/>
    <property type="match status" value="1"/>
</dbReference>
<evidence type="ECO:0000256" key="1">
    <source>
        <dbReference type="ARBA" id="ARBA00022691"/>
    </source>
</evidence>
<dbReference type="KEGG" id="pdu:PDUR_01210"/>
<sequence length="402" mass="45443">MHTMSDLKNRLHEELAIKNACQVEGINADPAIFEGAGLGDQYQEQIQTLFDYNLHNHTGVVLPVCFYTPGGLRVGYRWNDRSPYKLRKEGNHFILYHERKELFPVSLKKRPKYYSLKTSDGANMNQVATHNGEGAIFVSYSNECFLKETGHDCKYCNINYTHDTYGEEHGVSWKYPRQIGETAAVAYQEGAKHITISGGFIPERREIDYYFDVAEAIQEHTGLEDFNGTAVIGAPLDLSILERYKDAGYRTIAMNLEIWDKNIFNSVCPGKVIHCGGWDHWVKALERAAVVFGHGRVRSNFVGGMETKKSTLEGVKYLASQGVIAYAGAWIPNLGSEYEGHRSPLPEWHLDVAYKIVDIFRGAGFTYEQLYDSSASADGLWNDIYKIEEERLPVFKGEPSVV</sequence>
<dbReference type="Pfam" id="PF04055">
    <property type="entry name" value="Radical_SAM"/>
    <property type="match status" value="1"/>
</dbReference>
<keyword evidence="3" id="KW-0408">Iron</keyword>
<dbReference type="NCBIfam" id="NF045502">
    <property type="entry name" value="variant_rSAM"/>
    <property type="match status" value="1"/>
</dbReference>
<dbReference type="SUPFAM" id="SSF102114">
    <property type="entry name" value="Radical SAM enzymes"/>
    <property type="match status" value="1"/>
</dbReference>
<reference evidence="6 7" key="1">
    <citation type="submission" date="2014-08" db="EMBL/GenBank/DDBJ databases">
        <title>Comparative genomics of the Paenibacillus odorifer group.</title>
        <authorList>
            <person name="den Bakker H.C."/>
            <person name="Tsai Y.-C."/>
            <person name="Martin N."/>
            <person name="Korlach J."/>
            <person name="Wiedmann M."/>
        </authorList>
    </citation>
    <scope>NUCLEOTIDE SEQUENCE [LARGE SCALE GENOMIC DNA]</scope>
    <source>
        <strain evidence="6 7">DSM 1735</strain>
    </source>
</reference>
<dbReference type="AlphaFoldDB" id="A0A089HI53"/>
<dbReference type="PROSITE" id="PS51918">
    <property type="entry name" value="RADICAL_SAM"/>
    <property type="match status" value="1"/>
</dbReference>
<proteinExistence type="predicted"/>
<dbReference type="eggNOG" id="COG0502">
    <property type="taxonomic scope" value="Bacteria"/>
</dbReference>
<feature type="domain" description="Radical SAM core" evidence="5">
    <location>
        <begin position="130"/>
        <end position="366"/>
    </location>
</feature>
<evidence type="ECO:0000313" key="7">
    <source>
        <dbReference type="Proteomes" id="UP000029409"/>
    </source>
</evidence>